<accession>B4SGW2</accession>
<proteinExistence type="inferred from homology"/>
<dbReference type="SUPFAM" id="SSF54913">
    <property type="entry name" value="GlnB-like"/>
    <property type="match status" value="1"/>
</dbReference>
<sequence>MELQNLEMLRLFVGEQVRYGHRPLYEEVVREARLFGLAGATVLKGVLSFGHDMQFNTSKIMDLGTNLPMVIEIVDSAEKIDGFLPIVEQLVRDASGRAMLTREQVRVGIME</sequence>
<evidence type="ECO:0000313" key="2">
    <source>
        <dbReference type="EMBL" id="ACF44950.1"/>
    </source>
</evidence>
<evidence type="ECO:0000313" key="3">
    <source>
        <dbReference type="Proteomes" id="UP000002724"/>
    </source>
</evidence>
<organism evidence="2 3">
    <name type="scientific">Pelodictyon phaeoclathratiforme (strain DSM 5477 / BU-1)</name>
    <dbReference type="NCBI Taxonomy" id="324925"/>
    <lineage>
        <taxon>Bacteria</taxon>
        <taxon>Pseudomonadati</taxon>
        <taxon>Chlorobiota</taxon>
        <taxon>Chlorobiia</taxon>
        <taxon>Chlorobiales</taxon>
        <taxon>Chlorobiaceae</taxon>
        <taxon>Chlorobium/Pelodictyon group</taxon>
        <taxon>Pelodictyon</taxon>
    </lineage>
</organism>
<dbReference type="PANTHER" id="PTHR35983:SF1">
    <property type="entry name" value="UPF0166 PROTEIN TM_0021"/>
    <property type="match status" value="1"/>
</dbReference>
<dbReference type="OrthoDB" id="9795599at2"/>
<dbReference type="Gene3D" id="3.30.70.120">
    <property type="match status" value="1"/>
</dbReference>
<comment type="similarity">
    <text evidence="1">Belongs to the UPF0166 family.</text>
</comment>
<dbReference type="InterPro" id="IPR011322">
    <property type="entry name" value="N-reg_PII-like_a/b"/>
</dbReference>
<dbReference type="Pfam" id="PF02641">
    <property type="entry name" value="DUF190"/>
    <property type="match status" value="1"/>
</dbReference>
<keyword evidence="3" id="KW-1185">Reference proteome</keyword>
<protein>
    <submittedName>
        <fullName evidence="2">Uncharacterized protein</fullName>
    </submittedName>
</protein>
<evidence type="ECO:0000256" key="1">
    <source>
        <dbReference type="ARBA" id="ARBA00010554"/>
    </source>
</evidence>
<dbReference type="KEGG" id="pph:Ppha_2801"/>
<dbReference type="RefSeq" id="WP_012509418.1">
    <property type="nucleotide sequence ID" value="NC_011060.1"/>
</dbReference>
<name>B4SGW2_PELPB</name>
<dbReference type="PANTHER" id="PTHR35983">
    <property type="entry name" value="UPF0166 PROTEIN TM_0021"/>
    <property type="match status" value="1"/>
</dbReference>
<dbReference type="STRING" id="324925.Ppha_2801"/>
<dbReference type="AlphaFoldDB" id="B4SGW2"/>
<reference evidence="2 3" key="1">
    <citation type="submission" date="2008-06" db="EMBL/GenBank/DDBJ databases">
        <title>Complete sequence of Pelodictyon phaeoclathratiforme BU-1.</title>
        <authorList>
            <consortium name="US DOE Joint Genome Institute"/>
            <person name="Lucas S."/>
            <person name="Copeland A."/>
            <person name="Lapidus A."/>
            <person name="Glavina del Rio T."/>
            <person name="Dalin E."/>
            <person name="Tice H."/>
            <person name="Bruce D."/>
            <person name="Goodwin L."/>
            <person name="Pitluck S."/>
            <person name="Schmutz J."/>
            <person name="Larimer F."/>
            <person name="Land M."/>
            <person name="Hauser L."/>
            <person name="Kyrpides N."/>
            <person name="Mikhailova N."/>
            <person name="Liu Z."/>
            <person name="Li T."/>
            <person name="Zhao F."/>
            <person name="Overmann J."/>
            <person name="Bryant D.A."/>
            <person name="Richardson P."/>
        </authorList>
    </citation>
    <scope>NUCLEOTIDE SEQUENCE [LARGE SCALE GENOMIC DNA]</scope>
    <source>
        <strain evidence="3">DSM 5477 / BU-1</strain>
    </source>
</reference>
<gene>
    <name evidence="2" type="ordered locus">Ppha_2801</name>
</gene>
<dbReference type="InterPro" id="IPR003793">
    <property type="entry name" value="UPF0166"/>
</dbReference>
<dbReference type="Proteomes" id="UP000002724">
    <property type="component" value="Chromosome"/>
</dbReference>
<dbReference type="eggNOG" id="COG1993">
    <property type="taxonomic scope" value="Bacteria"/>
</dbReference>
<dbReference type="HOGENOM" id="CLU_146749_0_0_10"/>
<dbReference type="InterPro" id="IPR015867">
    <property type="entry name" value="N-reg_PII/ATP_PRibTrfase_C"/>
</dbReference>
<dbReference type="EMBL" id="CP001110">
    <property type="protein sequence ID" value="ACF44950.1"/>
    <property type="molecule type" value="Genomic_DNA"/>
</dbReference>